<sequence>MDTQKLLDLEAKGCFDFFWKEANTDKESPGYGLILDQSANKKVASIASNGFGLTAIIIGIERGWITKEEGYERTKGTLETFLNNVEHASGFFYHFLNMQTGKKNEEWYDCASIIDTAIFLCGAVTSAEYFGGEIAELFEKIYARIDWNVYYDEPVNQFYMGYNPETGGFHHWDMYAEQMMTYVLGVASPTHPVPAKIYEGFQRRKGTYKDYEYIHAPGNAMFVHQYSHAFIDFRNIVDGDGINWFENSVKASLANRAFCKEKSSEFKTYHENAWGLTACASPTGYRVPGAPPYYEGCEPELEGTIAPTGAAGSIVFTPEESIAAMKYFYEEHPQLWGEYGFQDSYNLDVTPAWYSDHVIGIDKGITLLMIENYQSGLVWDLFMKNKYVKQGADLLGWKNQKEVLQND</sequence>
<evidence type="ECO:0000259" key="1">
    <source>
        <dbReference type="Pfam" id="PF10091"/>
    </source>
</evidence>
<dbReference type="EMBL" id="LRFC01000038">
    <property type="protein sequence ID" value="KZE64175.1"/>
    <property type="molecule type" value="Genomic_DNA"/>
</dbReference>
<dbReference type="Gene3D" id="1.50.10.140">
    <property type="match status" value="1"/>
</dbReference>
<feature type="domain" description="Glycoamylase-like" evidence="1">
    <location>
        <begin position="170"/>
        <end position="385"/>
    </location>
</feature>
<keyword evidence="3" id="KW-1185">Reference proteome</keyword>
<gene>
    <name evidence="2" type="ORF">AWM68_13805</name>
</gene>
<evidence type="ECO:0000313" key="2">
    <source>
        <dbReference type="EMBL" id="KZE64175.1"/>
    </source>
</evidence>
<dbReference type="OrthoDB" id="5937621at2"/>
<name>A0A163PV05_9BACL</name>
<dbReference type="Pfam" id="PF10091">
    <property type="entry name" value="Glycoamylase"/>
    <property type="match status" value="1"/>
</dbReference>
<dbReference type="Proteomes" id="UP000076567">
    <property type="component" value="Unassembled WGS sequence"/>
</dbReference>
<accession>A0A163PV05</accession>
<comment type="caution">
    <text evidence="2">The sequence shown here is derived from an EMBL/GenBank/DDBJ whole genome shotgun (WGS) entry which is preliminary data.</text>
</comment>
<reference evidence="3" key="1">
    <citation type="submission" date="2016-01" db="EMBL/GenBank/DDBJ databases">
        <title>Draft genome of Chromobacterium sp. F49.</title>
        <authorList>
            <person name="Hong K.W."/>
        </authorList>
    </citation>
    <scope>NUCLEOTIDE SEQUENCE [LARGE SCALE GENOMIC DNA]</scope>
    <source>
        <strain evidence="3">P7IIIA</strain>
    </source>
</reference>
<evidence type="ECO:0000313" key="3">
    <source>
        <dbReference type="Proteomes" id="UP000076567"/>
    </source>
</evidence>
<protein>
    <recommendedName>
        <fullName evidence="1">Glycoamylase-like domain-containing protein</fullName>
    </recommendedName>
</protein>
<organism evidence="2 3">
    <name type="scientific">Fictibacillus phosphorivorans</name>
    <dbReference type="NCBI Taxonomy" id="1221500"/>
    <lineage>
        <taxon>Bacteria</taxon>
        <taxon>Bacillati</taxon>
        <taxon>Bacillota</taxon>
        <taxon>Bacilli</taxon>
        <taxon>Bacillales</taxon>
        <taxon>Fictibacillaceae</taxon>
        <taxon>Fictibacillus</taxon>
    </lineage>
</organism>
<proteinExistence type="predicted"/>
<dbReference type="RefSeq" id="WP_066245279.1">
    <property type="nucleotide sequence ID" value="NZ_LRFC01000038.1"/>
</dbReference>
<dbReference type="InterPro" id="IPR019282">
    <property type="entry name" value="Glycoamylase-like_cons_dom"/>
</dbReference>
<dbReference type="AlphaFoldDB" id="A0A163PV05"/>